<dbReference type="PROSITE" id="PS50846">
    <property type="entry name" value="HMA_2"/>
    <property type="match status" value="1"/>
</dbReference>
<accession>A0A1I5GDV3</accession>
<evidence type="ECO:0000313" key="3">
    <source>
        <dbReference type="Proteomes" id="UP000198806"/>
    </source>
</evidence>
<dbReference type="Pfam" id="PF00403">
    <property type="entry name" value="HMA"/>
    <property type="match status" value="1"/>
</dbReference>
<dbReference type="Gene3D" id="3.30.70.100">
    <property type="match status" value="1"/>
</dbReference>
<dbReference type="STRING" id="1527.SAMN04489757_1193"/>
<dbReference type="CDD" id="cd00371">
    <property type="entry name" value="HMA"/>
    <property type="match status" value="1"/>
</dbReference>
<feature type="domain" description="HMA" evidence="1">
    <location>
        <begin position="1"/>
        <end position="69"/>
    </location>
</feature>
<organism evidence="2 3">
    <name type="scientific">Anaerocolumna aminovalerica</name>
    <dbReference type="NCBI Taxonomy" id="1527"/>
    <lineage>
        <taxon>Bacteria</taxon>
        <taxon>Bacillati</taxon>
        <taxon>Bacillota</taxon>
        <taxon>Clostridia</taxon>
        <taxon>Lachnospirales</taxon>
        <taxon>Lachnospiraceae</taxon>
        <taxon>Anaerocolumna</taxon>
    </lineage>
</organism>
<gene>
    <name evidence="2" type="ORF">SAMN04489757_1193</name>
</gene>
<name>A0A1I5GDV3_9FIRM</name>
<dbReference type="GO" id="GO:0016020">
    <property type="term" value="C:membrane"/>
    <property type="evidence" value="ECO:0007669"/>
    <property type="project" value="InterPro"/>
</dbReference>
<sequence length="73" mass="8120">MKKTFRLEGLGCANCAAKMEREINKLDGVQSATVNFMTTKMVLECEDDKLETIVPAAEKIIKKIEPSVTMKKA</sequence>
<proteinExistence type="predicted"/>
<dbReference type="RefSeq" id="WP_091687037.1">
    <property type="nucleotide sequence ID" value="NZ_BAABFM010000069.1"/>
</dbReference>
<dbReference type="InterPro" id="IPR006121">
    <property type="entry name" value="HMA_dom"/>
</dbReference>
<protein>
    <submittedName>
        <fullName evidence="2">Heavy-metal-associated domain-containing protein</fullName>
    </submittedName>
</protein>
<dbReference type="GO" id="GO:0019829">
    <property type="term" value="F:ATPase-coupled monoatomic cation transmembrane transporter activity"/>
    <property type="evidence" value="ECO:0007669"/>
    <property type="project" value="InterPro"/>
</dbReference>
<dbReference type="PRINTS" id="PR00941">
    <property type="entry name" value="CDATPASE"/>
</dbReference>
<dbReference type="InterPro" id="IPR036163">
    <property type="entry name" value="HMA_dom_sf"/>
</dbReference>
<dbReference type="SUPFAM" id="SSF55008">
    <property type="entry name" value="HMA, heavy metal-associated domain"/>
    <property type="match status" value="1"/>
</dbReference>
<dbReference type="GO" id="GO:0046872">
    <property type="term" value="F:metal ion binding"/>
    <property type="evidence" value="ECO:0007669"/>
    <property type="project" value="InterPro"/>
</dbReference>
<dbReference type="AlphaFoldDB" id="A0A1I5GDV3"/>
<reference evidence="2 3" key="1">
    <citation type="submission" date="2016-10" db="EMBL/GenBank/DDBJ databases">
        <authorList>
            <person name="de Groot N.N."/>
        </authorList>
    </citation>
    <scope>NUCLEOTIDE SEQUENCE [LARGE SCALE GENOMIC DNA]</scope>
    <source>
        <strain evidence="2 3">DSM 1283</strain>
    </source>
</reference>
<keyword evidence="3" id="KW-1185">Reference proteome</keyword>
<dbReference type="EMBL" id="FOWD01000019">
    <property type="protein sequence ID" value="SFO34067.1"/>
    <property type="molecule type" value="Genomic_DNA"/>
</dbReference>
<evidence type="ECO:0000259" key="1">
    <source>
        <dbReference type="PROSITE" id="PS50846"/>
    </source>
</evidence>
<dbReference type="OrthoDB" id="7068874at2"/>
<evidence type="ECO:0000313" key="2">
    <source>
        <dbReference type="EMBL" id="SFO34067.1"/>
    </source>
</evidence>
<dbReference type="InterPro" id="IPR027256">
    <property type="entry name" value="P-typ_ATPase_IB"/>
</dbReference>
<dbReference type="Proteomes" id="UP000198806">
    <property type="component" value="Unassembled WGS sequence"/>
</dbReference>